<dbReference type="SUPFAM" id="SSF57667">
    <property type="entry name" value="beta-beta-alpha zinc fingers"/>
    <property type="match status" value="6"/>
</dbReference>
<dbReference type="AlphaFoldDB" id="A0A6J2YQ28"/>
<evidence type="ECO:0000259" key="7">
    <source>
        <dbReference type="PROSITE" id="PS50157"/>
    </source>
</evidence>
<feature type="domain" description="C2H2-type" evidence="7">
    <location>
        <begin position="488"/>
        <end position="515"/>
    </location>
</feature>
<organism evidence="9 10">
    <name type="scientific">Sitophilus oryzae</name>
    <name type="common">Rice weevil</name>
    <name type="synonym">Curculio oryzae</name>
    <dbReference type="NCBI Taxonomy" id="7048"/>
    <lineage>
        <taxon>Eukaryota</taxon>
        <taxon>Metazoa</taxon>
        <taxon>Ecdysozoa</taxon>
        <taxon>Arthropoda</taxon>
        <taxon>Hexapoda</taxon>
        <taxon>Insecta</taxon>
        <taxon>Pterygota</taxon>
        <taxon>Neoptera</taxon>
        <taxon>Endopterygota</taxon>
        <taxon>Coleoptera</taxon>
        <taxon>Polyphaga</taxon>
        <taxon>Cucujiformia</taxon>
        <taxon>Curculionidae</taxon>
        <taxon>Dryophthorinae</taxon>
        <taxon>Sitophilus</taxon>
    </lineage>
</organism>
<dbReference type="InterPro" id="IPR012934">
    <property type="entry name" value="Znf_AD"/>
</dbReference>
<protein>
    <submittedName>
        <fullName evidence="10">Zinc finger protein 2 homolog</fullName>
    </submittedName>
</protein>
<feature type="domain" description="C2H2-type" evidence="7">
    <location>
        <begin position="460"/>
        <end position="487"/>
    </location>
</feature>
<dbReference type="PROSITE" id="PS00028">
    <property type="entry name" value="ZINC_FINGER_C2H2_1"/>
    <property type="match status" value="10"/>
</dbReference>
<dbReference type="Pfam" id="PF12874">
    <property type="entry name" value="zf-met"/>
    <property type="match status" value="1"/>
</dbReference>
<dbReference type="FunFam" id="3.30.160.60:FF:001290">
    <property type="entry name" value="Zinc finger 45-like"/>
    <property type="match status" value="1"/>
</dbReference>
<dbReference type="RefSeq" id="XP_030765394.1">
    <property type="nucleotide sequence ID" value="XM_030909534.1"/>
</dbReference>
<dbReference type="GO" id="GO:0008270">
    <property type="term" value="F:zinc ion binding"/>
    <property type="evidence" value="ECO:0007669"/>
    <property type="project" value="UniProtKB-UniRule"/>
</dbReference>
<dbReference type="InterPro" id="IPR036236">
    <property type="entry name" value="Znf_C2H2_sf"/>
</dbReference>
<keyword evidence="3 5" id="KW-0863">Zinc-finger</keyword>
<feature type="domain" description="C2H2-type" evidence="7">
    <location>
        <begin position="376"/>
        <end position="403"/>
    </location>
</feature>
<accession>A0A6J2YQ28</accession>
<feature type="domain" description="C2H2-type" evidence="7">
    <location>
        <begin position="348"/>
        <end position="375"/>
    </location>
</feature>
<keyword evidence="9" id="KW-1185">Reference proteome</keyword>
<evidence type="ECO:0000313" key="10">
    <source>
        <dbReference type="RefSeq" id="XP_030765394.1"/>
    </source>
</evidence>
<feature type="binding site" evidence="6">
    <location>
        <position position="26"/>
    </location>
    <ligand>
        <name>Zn(2+)</name>
        <dbReference type="ChEBI" id="CHEBI:29105"/>
    </ligand>
</feature>
<feature type="binding site" evidence="6">
    <location>
        <position position="75"/>
    </location>
    <ligand>
        <name>Zn(2+)</name>
        <dbReference type="ChEBI" id="CHEBI:29105"/>
    </ligand>
</feature>
<feature type="binding site" evidence="6">
    <location>
        <position position="23"/>
    </location>
    <ligand>
        <name>Zn(2+)</name>
        <dbReference type="ChEBI" id="CHEBI:29105"/>
    </ligand>
</feature>
<evidence type="ECO:0000256" key="3">
    <source>
        <dbReference type="ARBA" id="ARBA00022771"/>
    </source>
</evidence>
<dbReference type="PANTHER" id="PTHR23234">
    <property type="entry name" value="ZNF44 PROTEIN"/>
    <property type="match status" value="1"/>
</dbReference>
<dbReference type="KEGG" id="soy:115889513"/>
<evidence type="ECO:0000313" key="9">
    <source>
        <dbReference type="Proteomes" id="UP000504635"/>
    </source>
</evidence>
<dbReference type="PROSITE" id="PS50157">
    <property type="entry name" value="ZINC_FINGER_C2H2_2"/>
    <property type="match status" value="11"/>
</dbReference>
<dbReference type="GO" id="GO:0006355">
    <property type="term" value="P:regulation of DNA-templated transcription"/>
    <property type="evidence" value="ECO:0007669"/>
    <property type="project" value="UniProtKB-ARBA"/>
</dbReference>
<feature type="domain" description="C2H2-type" evidence="7">
    <location>
        <begin position="320"/>
        <end position="347"/>
    </location>
</feature>
<dbReference type="FunFam" id="3.30.160.60:FF:000110">
    <property type="entry name" value="Zinc finger protein-like"/>
    <property type="match status" value="1"/>
</dbReference>
<dbReference type="Pfam" id="PF07776">
    <property type="entry name" value="zf-AD"/>
    <property type="match status" value="1"/>
</dbReference>
<dbReference type="PANTHER" id="PTHR23234:SF10">
    <property type="entry name" value="RIKEN CDNA 6720489N17 GENE-RELATED"/>
    <property type="match status" value="1"/>
</dbReference>
<dbReference type="Pfam" id="PF00096">
    <property type="entry name" value="zf-C2H2"/>
    <property type="match status" value="7"/>
</dbReference>
<feature type="domain" description="C2H2-type" evidence="7">
    <location>
        <begin position="200"/>
        <end position="227"/>
    </location>
</feature>
<dbReference type="PROSITE" id="PS51915">
    <property type="entry name" value="ZAD"/>
    <property type="match status" value="1"/>
</dbReference>
<evidence type="ECO:0000256" key="4">
    <source>
        <dbReference type="ARBA" id="ARBA00022833"/>
    </source>
</evidence>
<dbReference type="Proteomes" id="UP000504635">
    <property type="component" value="Unplaced"/>
</dbReference>
<evidence type="ECO:0000256" key="1">
    <source>
        <dbReference type="ARBA" id="ARBA00022723"/>
    </source>
</evidence>
<keyword evidence="1 6" id="KW-0479">Metal-binding</keyword>
<evidence type="ECO:0000256" key="2">
    <source>
        <dbReference type="ARBA" id="ARBA00022737"/>
    </source>
</evidence>
<evidence type="ECO:0000259" key="8">
    <source>
        <dbReference type="PROSITE" id="PS51915"/>
    </source>
</evidence>
<dbReference type="FunFam" id="3.30.160.60:FF:000446">
    <property type="entry name" value="Zinc finger protein"/>
    <property type="match status" value="1"/>
</dbReference>
<feature type="binding site" evidence="6">
    <location>
        <position position="72"/>
    </location>
    <ligand>
        <name>Zn(2+)</name>
        <dbReference type="ChEBI" id="CHEBI:29105"/>
    </ligand>
</feature>
<keyword evidence="2" id="KW-0677">Repeat</keyword>
<dbReference type="GO" id="GO:0005634">
    <property type="term" value="C:nucleus"/>
    <property type="evidence" value="ECO:0007669"/>
    <property type="project" value="InterPro"/>
</dbReference>
<dbReference type="InterPro" id="IPR050758">
    <property type="entry name" value="Znf_C2H2-type"/>
</dbReference>
<dbReference type="FunFam" id="3.30.160.60:FF:002343">
    <property type="entry name" value="Zinc finger protein 33A"/>
    <property type="match status" value="1"/>
</dbReference>
<dbReference type="InParanoid" id="A0A6J2YQ28"/>
<feature type="domain" description="C2H2-type" evidence="7">
    <location>
        <begin position="228"/>
        <end position="257"/>
    </location>
</feature>
<dbReference type="FunFam" id="3.30.160.60:FF:000624">
    <property type="entry name" value="zinc finger protein 697"/>
    <property type="match status" value="3"/>
</dbReference>
<dbReference type="Pfam" id="PF13912">
    <property type="entry name" value="zf-C2H2_6"/>
    <property type="match status" value="2"/>
</dbReference>
<dbReference type="OrthoDB" id="9439903at2759"/>
<evidence type="ECO:0000256" key="5">
    <source>
        <dbReference type="PROSITE-ProRule" id="PRU00042"/>
    </source>
</evidence>
<feature type="domain" description="C2H2-type" evidence="7">
    <location>
        <begin position="404"/>
        <end position="431"/>
    </location>
</feature>
<gene>
    <name evidence="10" type="primary">LOC115889513</name>
</gene>
<feature type="domain" description="C2H2-type" evidence="7">
    <location>
        <begin position="286"/>
        <end position="313"/>
    </location>
</feature>
<dbReference type="InterPro" id="IPR013087">
    <property type="entry name" value="Znf_C2H2_type"/>
</dbReference>
<dbReference type="Gene3D" id="3.40.1800.20">
    <property type="match status" value="1"/>
</dbReference>
<dbReference type="GeneID" id="115889513"/>
<dbReference type="Gene3D" id="3.30.160.60">
    <property type="entry name" value="Classic Zinc Finger"/>
    <property type="match status" value="10"/>
</dbReference>
<evidence type="ECO:0000256" key="6">
    <source>
        <dbReference type="PROSITE-ProRule" id="PRU01263"/>
    </source>
</evidence>
<dbReference type="SMART" id="SM00355">
    <property type="entry name" value="ZnF_C2H2"/>
    <property type="match status" value="11"/>
</dbReference>
<feature type="domain" description="C2H2-type" evidence="7">
    <location>
        <begin position="432"/>
        <end position="459"/>
    </location>
</feature>
<proteinExistence type="predicted"/>
<dbReference type="SMART" id="SM00868">
    <property type="entry name" value="zf-AD"/>
    <property type="match status" value="1"/>
</dbReference>
<feature type="domain" description="ZAD" evidence="8">
    <location>
        <begin position="21"/>
        <end position="99"/>
    </location>
</feature>
<feature type="domain" description="C2H2-type" evidence="7">
    <location>
        <begin position="258"/>
        <end position="285"/>
    </location>
</feature>
<dbReference type="FunFam" id="3.30.160.60:FF:000029">
    <property type="entry name" value="GLI family zinc finger 4"/>
    <property type="match status" value="1"/>
</dbReference>
<keyword evidence="4 6" id="KW-0862">Zinc</keyword>
<reference evidence="10" key="1">
    <citation type="submission" date="2025-08" db="UniProtKB">
        <authorList>
            <consortium name="RefSeq"/>
        </authorList>
    </citation>
    <scope>IDENTIFICATION</scope>
    <source>
        <tissue evidence="10">Gonads</tissue>
    </source>
</reference>
<dbReference type="SUPFAM" id="SSF57716">
    <property type="entry name" value="Glucocorticoid receptor-like (DNA-binding domain)"/>
    <property type="match status" value="1"/>
</dbReference>
<name>A0A6J2YQ28_SITOR</name>
<sequence length="674" mass="78136">MEEIKIDEIKTDTVAQIDLGKLCRTCLGENGEMRSVFMMEEATGQTMSMADMLMRFANVEVDKEDGLPQLICLQCILQLSRGFSFKQLCEQSDCNLRQYLGKPPIKLTEKKEDPEQSNFNNSFLIDSFNDSRDSYNDSSTSSDSEDFKEEITIVSHPVIENETEEKVIAHKQLLQISRTQNGNDKKKKCTTELKGSKKPHVCNVCKKTHLSLKAFRKHLRTHVEDRPYKCKQCSKSFTEENYLNNHMRSHIPDSEKPHECEYCKKRYTHPTLLNNHMLRHTGERPYVCEICNKGCYAENSLLKHMKIHMKKKGDPGLLKHICDYCRTEYPSAEALSVHIKQHSGDRPYLCNICGKTFPQRFNLELHSRTHTGERPFECEICKNGYVSKASLKIHMRTHTNERPFVCDFCGKAFRQSGDLTSHKRLHGTDKPIECNVCLKRFTTVMKLKYHMRNHTGERPYVCTVCNRGFTVNTILLRHMRVHSGERPYVCVTCGKAFSQSSTLHTHMKVHQNADKFDQEKETKYDNEIKYNSNQQQTQQHIVIDNANRLIQPIPDSRMLQQAQPMRTLQSDNVHDSSRLLTEATHFLTDNRTILNDNSRILVNDPRLVVNVVEPNRLLVQDNTGRPLINDNRLVTIDNRLLNNVNDNRQIHVAEGTRILTDKYITYDSYHRGHM</sequence>